<proteinExistence type="predicted"/>
<protein>
    <submittedName>
        <fullName evidence="2">Uncharacterized protein</fullName>
    </submittedName>
</protein>
<name>H5S9W1_9BACT</name>
<evidence type="ECO:0000313" key="2">
    <source>
        <dbReference type="EMBL" id="BAL52947.1"/>
    </source>
</evidence>
<organism evidence="2">
    <name type="scientific">uncultured Acetothermia bacterium</name>
    <dbReference type="NCBI Taxonomy" id="236499"/>
    <lineage>
        <taxon>Bacteria</taxon>
        <taxon>Candidatus Bipolaricaulota</taxon>
        <taxon>environmental samples</taxon>
    </lineage>
</organism>
<feature type="signal peptide" evidence="1">
    <location>
        <begin position="1"/>
        <end position="22"/>
    </location>
</feature>
<dbReference type="SUPFAM" id="SSF55486">
    <property type="entry name" value="Metalloproteases ('zincins'), catalytic domain"/>
    <property type="match status" value="1"/>
</dbReference>
<dbReference type="Gene3D" id="3.40.390.10">
    <property type="entry name" value="Collagenase (Catalytic Domain)"/>
    <property type="match status" value="1"/>
</dbReference>
<sequence>MRTRIFALIALSLATYAVAAQATVIGAYKATVNPGDTLEVSFTPTAPGPVRLHFEIRPLELWASAQLYKPDLDQPVALTMGHSSFDLLAEADTESLNQPWRVVFFHTNSVALTVELDITFPKTFCVEIAAELGIRISYEEEAGELEDHHCDQMWRALRSLGLNLIEGLHQIKFLPPSNEVEGRFLSAERILEMYRTTPGRRFTGVFYHELAHFIHFIKLGASLKREWASLHKNSGADMINYVREPFGGPPTYAMTNEFEDFAVTFSAYVLNTKDLFDLGIARRDNVGKPILLEKAKLIAQVFLHYRDEKPYTYIYRFGSGFPVIPIERAEVPLTPEGLPDFTEPINWERF</sequence>
<feature type="chain" id="PRO_5003597549" evidence="1">
    <location>
        <begin position="23"/>
        <end position="350"/>
    </location>
</feature>
<dbReference type="GO" id="GO:0008237">
    <property type="term" value="F:metallopeptidase activity"/>
    <property type="evidence" value="ECO:0007669"/>
    <property type="project" value="InterPro"/>
</dbReference>
<dbReference type="EMBL" id="AP011644">
    <property type="protein sequence ID" value="BAL52947.1"/>
    <property type="molecule type" value="Genomic_DNA"/>
</dbReference>
<dbReference type="InterPro" id="IPR024079">
    <property type="entry name" value="MetalloPept_cat_dom_sf"/>
</dbReference>
<gene>
    <name evidence="2" type="ORF">HGMM_F03H09C06</name>
</gene>
<keyword evidence="1" id="KW-0732">Signal</keyword>
<reference evidence="2" key="2">
    <citation type="journal article" date="2012" name="PLoS ONE">
        <title>A Deeply Branching Thermophilic Bacterium with an Ancient Acetyl-CoA Pathway Dominates a Subsurface Ecosystem.</title>
        <authorList>
            <person name="Takami H."/>
            <person name="Noguchi H."/>
            <person name="Takaki Y."/>
            <person name="Uchiyama I."/>
            <person name="Toyoda A."/>
            <person name="Nishi S."/>
            <person name="Chee G.-J."/>
            <person name="Arai W."/>
            <person name="Nunoura T."/>
            <person name="Itoh T."/>
            <person name="Hattori M."/>
            <person name="Takai K."/>
        </authorList>
    </citation>
    <scope>NUCLEOTIDE SEQUENCE</scope>
</reference>
<accession>H5S9W1</accession>
<evidence type="ECO:0000256" key="1">
    <source>
        <dbReference type="SAM" id="SignalP"/>
    </source>
</evidence>
<reference evidence="2" key="1">
    <citation type="journal article" date="2005" name="Environ. Microbiol.">
        <title>Genetic and functional properties of uncultivated thermophilic crenarchaeotes from a subsurface gold mine as revealed by analysis of genome fragments.</title>
        <authorList>
            <person name="Nunoura T."/>
            <person name="Hirayama H."/>
            <person name="Takami H."/>
            <person name="Oida H."/>
            <person name="Nishi S."/>
            <person name="Shimamura S."/>
            <person name="Suzuki Y."/>
            <person name="Inagaki F."/>
            <person name="Takai K."/>
            <person name="Nealson K.H."/>
            <person name="Horikoshi K."/>
        </authorList>
    </citation>
    <scope>NUCLEOTIDE SEQUENCE</scope>
</reference>
<dbReference type="AlphaFoldDB" id="H5S9W1"/>